<comment type="similarity">
    <text evidence="1">Belongs to the short-chain dehydrogenases/reductases (SDR) family.</text>
</comment>
<accession>A0ABR6L071</accession>
<dbReference type="SUPFAM" id="SSF51735">
    <property type="entry name" value="NAD(P)-binding Rossmann-fold domains"/>
    <property type="match status" value="1"/>
</dbReference>
<dbReference type="InterPro" id="IPR002347">
    <property type="entry name" value="SDR_fam"/>
</dbReference>
<dbReference type="PRINTS" id="PR00081">
    <property type="entry name" value="GDHRDH"/>
</dbReference>
<organism evidence="3 4">
    <name type="scientific">Aminobacter niigataensis</name>
    <dbReference type="NCBI Taxonomy" id="83265"/>
    <lineage>
        <taxon>Bacteria</taxon>
        <taxon>Pseudomonadati</taxon>
        <taxon>Pseudomonadota</taxon>
        <taxon>Alphaproteobacteria</taxon>
        <taxon>Hyphomicrobiales</taxon>
        <taxon>Phyllobacteriaceae</taxon>
        <taxon>Aminobacter</taxon>
    </lineage>
</organism>
<proteinExistence type="inferred from homology"/>
<keyword evidence="4" id="KW-1185">Reference proteome</keyword>
<dbReference type="Proteomes" id="UP000539538">
    <property type="component" value="Unassembled WGS sequence"/>
</dbReference>
<dbReference type="PANTHER" id="PTHR43669:SF3">
    <property type="entry name" value="ALCOHOL DEHYDROGENASE, PUTATIVE (AFU_ORTHOLOGUE AFUA_3G03445)-RELATED"/>
    <property type="match status" value="1"/>
</dbReference>
<keyword evidence="2" id="KW-0560">Oxidoreductase</keyword>
<dbReference type="Pfam" id="PF13561">
    <property type="entry name" value="adh_short_C2"/>
    <property type="match status" value="1"/>
</dbReference>
<comment type="caution">
    <text evidence="3">The sequence shown here is derived from an EMBL/GenBank/DDBJ whole genome shotgun (WGS) entry which is preliminary data.</text>
</comment>
<dbReference type="PANTHER" id="PTHR43669">
    <property type="entry name" value="5-KETO-D-GLUCONATE 5-REDUCTASE"/>
    <property type="match status" value="1"/>
</dbReference>
<dbReference type="Gene3D" id="3.40.50.720">
    <property type="entry name" value="NAD(P)-binding Rossmann-like Domain"/>
    <property type="match status" value="1"/>
</dbReference>
<evidence type="ECO:0000313" key="3">
    <source>
        <dbReference type="EMBL" id="MBB4650180.1"/>
    </source>
</evidence>
<dbReference type="InterPro" id="IPR036291">
    <property type="entry name" value="NAD(P)-bd_dom_sf"/>
</dbReference>
<evidence type="ECO:0000256" key="1">
    <source>
        <dbReference type="ARBA" id="ARBA00006484"/>
    </source>
</evidence>
<dbReference type="EMBL" id="JACHOT010000001">
    <property type="protein sequence ID" value="MBB4650180.1"/>
    <property type="molecule type" value="Genomic_DNA"/>
</dbReference>
<name>A0ABR6L071_9HYPH</name>
<dbReference type="RefSeq" id="WP_183262255.1">
    <property type="nucleotide sequence ID" value="NZ_BAAAVZ010000003.1"/>
</dbReference>
<reference evidence="3 4" key="1">
    <citation type="submission" date="2020-08" db="EMBL/GenBank/DDBJ databases">
        <title>Genomic Encyclopedia of Type Strains, Phase IV (KMG-IV): sequencing the most valuable type-strain genomes for metagenomic binning, comparative biology and taxonomic classification.</title>
        <authorList>
            <person name="Goeker M."/>
        </authorList>
    </citation>
    <scope>NUCLEOTIDE SEQUENCE [LARGE SCALE GENOMIC DNA]</scope>
    <source>
        <strain evidence="3 4">DSM 7050</strain>
    </source>
</reference>
<evidence type="ECO:0000313" key="4">
    <source>
        <dbReference type="Proteomes" id="UP000539538"/>
    </source>
</evidence>
<evidence type="ECO:0000256" key="2">
    <source>
        <dbReference type="ARBA" id="ARBA00023002"/>
    </source>
</evidence>
<protein>
    <submittedName>
        <fullName evidence="3">NAD(P)-dependent dehydrogenase (Short-subunit alcohol dehydrogenase family)</fullName>
    </submittedName>
</protein>
<gene>
    <name evidence="3" type="ORF">GGQ99_001902</name>
</gene>
<sequence>MLLKNRTAIVYGGGGAIGGAAARAFARDGARVFLAGRTPDRLEMVAGQIRAEGGFAETAVLDALDEEAVERHAAEVATQAGGIDIAMNAVGIAHVQGTPFGELSLADFETPVAGYARSNFVTAKAVAPHMRGKGVILTLSTPGARLSGVGFLGNGVASAAVEALSRILAGELGPRGIRVICLRPDAIPESLAASHVRSAFEGFAERAGMSVDDMLAARAASGPLLRRFPTLAEIGDFAAFVASDRAGAMTGAIANLSCGTLVD</sequence>